<dbReference type="PANTHER" id="PTHR46060">
    <property type="entry name" value="MARINER MOS1 TRANSPOSASE-LIKE PROTEIN"/>
    <property type="match status" value="1"/>
</dbReference>
<dbReference type="InterPro" id="IPR041426">
    <property type="entry name" value="Mos1_HTH"/>
</dbReference>
<dbReference type="InterPro" id="IPR052709">
    <property type="entry name" value="Transposase-MT_Hybrid"/>
</dbReference>
<gene>
    <name evidence="2" type="ORF">B7P43_G07254</name>
</gene>
<accession>A0A2J7RC69</accession>
<evidence type="ECO:0000313" key="3">
    <source>
        <dbReference type="Proteomes" id="UP000235965"/>
    </source>
</evidence>
<proteinExistence type="predicted"/>
<dbReference type="InterPro" id="IPR036397">
    <property type="entry name" value="RNaseH_sf"/>
</dbReference>
<evidence type="ECO:0000259" key="1">
    <source>
        <dbReference type="Pfam" id="PF17906"/>
    </source>
</evidence>
<comment type="caution">
    <text evidence="2">The sequence shown here is derived from an EMBL/GenBank/DDBJ whole genome shotgun (WGS) entry which is preliminary data.</text>
</comment>
<sequence length="269" mass="31132">MSQFEQRANIKFMCKLGKSASEIQSALKQVYGVTALKKSAVYDWFSRFKNGQEMSEDDQRSGRPSASRTEKMTGKVRQLIRCAQRRTIAKLEQEVGISHRSIHAILSDDLKMRHISAKFLVRSKDKVMLIAFFDIDCLGQWFLHHDNAPSHTSLVVQQFLAKKNIPVIIQPPYSLDLALSDFWLFPTLKMGIKGTRFATMEDIKLNVMAELHKIPKEAFHHCFQQWQDRWSKCVCTHEGPTLKVAIPPFWELFHYPSYMLITKENILSN</sequence>
<keyword evidence="3" id="KW-1185">Reference proteome</keyword>
<dbReference type="Pfam" id="PF17906">
    <property type="entry name" value="HTH_48"/>
    <property type="match status" value="1"/>
</dbReference>
<evidence type="ECO:0000313" key="2">
    <source>
        <dbReference type="EMBL" id="PNF38408.1"/>
    </source>
</evidence>
<dbReference type="PANTHER" id="PTHR46060:SF1">
    <property type="entry name" value="MARINER MOS1 TRANSPOSASE-LIKE PROTEIN"/>
    <property type="match status" value="1"/>
</dbReference>
<protein>
    <recommendedName>
        <fullName evidence="1">Mos1 transposase HTH domain-containing protein</fullName>
    </recommendedName>
</protein>
<organism evidence="2 3">
    <name type="scientific">Cryptotermes secundus</name>
    <dbReference type="NCBI Taxonomy" id="105785"/>
    <lineage>
        <taxon>Eukaryota</taxon>
        <taxon>Metazoa</taxon>
        <taxon>Ecdysozoa</taxon>
        <taxon>Arthropoda</taxon>
        <taxon>Hexapoda</taxon>
        <taxon>Insecta</taxon>
        <taxon>Pterygota</taxon>
        <taxon>Neoptera</taxon>
        <taxon>Polyneoptera</taxon>
        <taxon>Dictyoptera</taxon>
        <taxon>Blattodea</taxon>
        <taxon>Blattoidea</taxon>
        <taxon>Termitoidae</taxon>
        <taxon>Kalotermitidae</taxon>
        <taxon>Cryptotermitinae</taxon>
        <taxon>Cryptotermes</taxon>
    </lineage>
</organism>
<dbReference type="Gene3D" id="1.10.10.1450">
    <property type="match status" value="1"/>
</dbReference>
<dbReference type="InParanoid" id="A0A2J7RC69"/>
<name>A0A2J7RC69_9NEOP</name>
<feature type="domain" description="Mos1 transposase HTH" evidence="1">
    <location>
        <begin position="7"/>
        <end position="51"/>
    </location>
</feature>
<dbReference type="GO" id="GO:0003676">
    <property type="term" value="F:nucleic acid binding"/>
    <property type="evidence" value="ECO:0007669"/>
    <property type="project" value="InterPro"/>
</dbReference>
<dbReference type="OrthoDB" id="6594036at2759"/>
<dbReference type="Proteomes" id="UP000235965">
    <property type="component" value="Unassembled WGS sequence"/>
</dbReference>
<dbReference type="AlphaFoldDB" id="A0A2J7RC69"/>
<dbReference type="Gene3D" id="3.30.420.10">
    <property type="entry name" value="Ribonuclease H-like superfamily/Ribonuclease H"/>
    <property type="match status" value="1"/>
</dbReference>
<dbReference type="EMBL" id="NEVH01005887">
    <property type="protein sequence ID" value="PNF38408.1"/>
    <property type="molecule type" value="Genomic_DNA"/>
</dbReference>
<reference evidence="2 3" key="1">
    <citation type="submission" date="2017-12" db="EMBL/GenBank/DDBJ databases">
        <title>Hemimetabolous genomes reveal molecular basis of termite eusociality.</title>
        <authorList>
            <person name="Harrison M.C."/>
            <person name="Jongepier E."/>
            <person name="Robertson H.M."/>
            <person name="Arning N."/>
            <person name="Bitard-Feildel T."/>
            <person name="Chao H."/>
            <person name="Childers C.P."/>
            <person name="Dinh H."/>
            <person name="Doddapaneni H."/>
            <person name="Dugan S."/>
            <person name="Gowin J."/>
            <person name="Greiner C."/>
            <person name="Han Y."/>
            <person name="Hu H."/>
            <person name="Hughes D.S.T."/>
            <person name="Huylmans A.-K."/>
            <person name="Kemena C."/>
            <person name="Kremer L.P.M."/>
            <person name="Lee S.L."/>
            <person name="Lopez-Ezquerra A."/>
            <person name="Mallet L."/>
            <person name="Monroy-Kuhn J.M."/>
            <person name="Moser A."/>
            <person name="Murali S.C."/>
            <person name="Muzny D.M."/>
            <person name="Otani S."/>
            <person name="Piulachs M.-D."/>
            <person name="Poelchau M."/>
            <person name="Qu J."/>
            <person name="Schaub F."/>
            <person name="Wada-Katsumata A."/>
            <person name="Worley K.C."/>
            <person name="Xie Q."/>
            <person name="Ylla G."/>
            <person name="Poulsen M."/>
            <person name="Gibbs R.A."/>
            <person name="Schal C."/>
            <person name="Richards S."/>
            <person name="Belles X."/>
            <person name="Korb J."/>
            <person name="Bornberg-Bauer E."/>
        </authorList>
    </citation>
    <scope>NUCLEOTIDE SEQUENCE [LARGE SCALE GENOMIC DNA]</scope>
    <source>
        <tissue evidence="2">Whole body</tissue>
    </source>
</reference>